<evidence type="ECO:0000256" key="3">
    <source>
        <dbReference type="SAM" id="Phobius"/>
    </source>
</evidence>
<dbReference type="SUPFAM" id="SSF90188">
    <property type="entry name" value="Somatomedin B domain"/>
    <property type="match status" value="1"/>
</dbReference>
<reference evidence="8" key="1">
    <citation type="submission" date="2022-03" db="EMBL/GenBank/DDBJ databases">
        <authorList>
            <person name="Sayadi A."/>
        </authorList>
    </citation>
    <scope>NUCLEOTIDE SEQUENCE</scope>
</reference>
<dbReference type="InterPro" id="IPR051560">
    <property type="entry name" value="MAM_domain-containing"/>
</dbReference>
<keyword evidence="3" id="KW-1133">Transmembrane helix</keyword>
<dbReference type="PROSITE" id="PS50923">
    <property type="entry name" value="SUSHI"/>
    <property type="match status" value="2"/>
</dbReference>
<keyword evidence="2" id="KW-0768">Sushi</keyword>
<dbReference type="InterPro" id="IPR000998">
    <property type="entry name" value="MAM_dom"/>
</dbReference>
<dbReference type="PROSITE" id="PS50060">
    <property type="entry name" value="MAM_2"/>
    <property type="match status" value="1"/>
</dbReference>
<dbReference type="InterPro" id="IPR036024">
    <property type="entry name" value="Somatomedin_B-like_dom_sf"/>
</dbReference>
<dbReference type="PANTHER" id="PTHR23282">
    <property type="entry name" value="APICAL ENDOSOMAL GLYCOPROTEIN PRECURSOR"/>
    <property type="match status" value="1"/>
</dbReference>
<evidence type="ECO:0000259" key="7">
    <source>
        <dbReference type="PROSITE" id="PS50958"/>
    </source>
</evidence>
<dbReference type="InterPro" id="IPR013320">
    <property type="entry name" value="ConA-like_dom_sf"/>
</dbReference>
<dbReference type="Pfam" id="PF01033">
    <property type="entry name" value="Somatomedin_B"/>
    <property type="match status" value="1"/>
</dbReference>
<sequence>MKSSFLCVLVIVTLFESYVLSYIPTCQNIAIRNGKVRRRQRGRIIKFICNTGYLLAGERHSACVRGEWNPPAPKCVRPTCNNKVQPPSNGSIYPTHSGAALHFFCKAGFTLKGPSHVYCDGRAWDNNSPICLSQGEKPSLSCDFEDKELCGWTHDLNHDFDWRRENHNTPSGAIGTGPSYDHTKGIGEDGYYMYIESSSRNENDTARLISPVYDKVDTEVCFEFYYHMFGATTGSLRAYVKKISENWNLDPKKAFFSMSGNQGDRWYRAFHRLGIIDDEFQIIIEGVRGPGYISDIAIDDVKLIPNCTVEENDAVATTTEGTTSITEMIQIVDTCDNRCGQKEPISHNVYHLTCDCDATCFDNNRCCPDYLDHCAFSTTDAIETTTSTEPPNINVNKTRPLETTAAPVKTTANSQPPRFVSDDTSKYNKTVITSTTLPAPSISTKRLTKAATITTISPRPNTRPTIKIETPPRTTIIRKVFTRLTTKVTTTAPTLKLYSRRSTIKPTKQTTKMSLPIKTAEEESNDIMEFMPPYPESKSTSAFPDDESSKEYWSDEYENVDSPGLINFSETEKLSVRTISDTHYNLALILICGSGLVMLVSAIAFIVIRRQECFKRRIHFSNNGDSQSDVRFLTNNEELDFTYEL</sequence>
<feature type="domain" description="SMB" evidence="7">
    <location>
        <begin position="331"/>
        <end position="378"/>
    </location>
</feature>
<dbReference type="InterPro" id="IPR035976">
    <property type="entry name" value="Sushi/SCR/CCP_sf"/>
</dbReference>
<evidence type="ECO:0000256" key="4">
    <source>
        <dbReference type="SAM" id="SignalP"/>
    </source>
</evidence>
<dbReference type="Proteomes" id="UP001152888">
    <property type="component" value="Unassembled WGS sequence"/>
</dbReference>
<dbReference type="OrthoDB" id="6107927at2759"/>
<name>A0A9P0PIM0_ACAOB</name>
<dbReference type="SMART" id="SM00137">
    <property type="entry name" value="MAM"/>
    <property type="match status" value="1"/>
</dbReference>
<keyword evidence="4" id="KW-0732">Signal</keyword>
<evidence type="ECO:0000313" key="8">
    <source>
        <dbReference type="EMBL" id="CAH1987169.1"/>
    </source>
</evidence>
<dbReference type="GO" id="GO:0016020">
    <property type="term" value="C:membrane"/>
    <property type="evidence" value="ECO:0007669"/>
    <property type="project" value="InterPro"/>
</dbReference>
<protein>
    <submittedName>
        <fullName evidence="8">Uncharacterized protein</fullName>
    </submittedName>
</protein>
<dbReference type="PROSITE" id="PS00524">
    <property type="entry name" value="SMB_1"/>
    <property type="match status" value="1"/>
</dbReference>
<evidence type="ECO:0000256" key="1">
    <source>
        <dbReference type="ARBA" id="ARBA00023157"/>
    </source>
</evidence>
<feature type="chain" id="PRO_5040515695" evidence="4">
    <location>
        <begin position="22"/>
        <end position="645"/>
    </location>
</feature>
<dbReference type="AlphaFoldDB" id="A0A9P0PIM0"/>
<dbReference type="PROSITE" id="PS50958">
    <property type="entry name" value="SMB_2"/>
    <property type="match status" value="1"/>
</dbReference>
<gene>
    <name evidence="8" type="ORF">ACAOBT_LOCUS17703</name>
</gene>
<keyword evidence="3" id="KW-0472">Membrane</keyword>
<dbReference type="PANTHER" id="PTHR23282:SF101">
    <property type="entry name" value="MAM DOMAIN-CONTAINING PROTEIN"/>
    <property type="match status" value="1"/>
</dbReference>
<feature type="domain" description="Sushi" evidence="6">
    <location>
        <begin position="24"/>
        <end position="77"/>
    </location>
</feature>
<evidence type="ECO:0000259" key="6">
    <source>
        <dbReference type="PROSITE" id="PS50923"/>
    </source>
</evidence>
<dbReference type="InterPro" id="IPR001212">
    <property type="entry name" value="Somatomedin_B_dom"/>
</dbReference>
<dbReference type="Pfam" id="PF00629">
    <property type="entry name" value="MAM"/>
    <property type="match status" value="1"/>
</dbReference>
<dbReference type="SMART" id="SM00032">
    <property type="entry name" value="CCP"/>
    <property type="match status" value="2"/>
</dbReference>
<dbReference type="CDD" id="cd00033">
    <property type="entry name" value="CCP"/>
    <property type="match status" value="2"/>
</dbReference>
<dbReference type="SUPFAM" id="SSF57535">
    <property type="entry name" value="Complement control module/SCR domain"/>
    <property type="match status" value="2"/>
</dbReference>
<feature type="domain" description="MAM" evidence="5">
    <location>
        <begin position="140"/>
        <end position="309"/>
    </location>
</feature>
<proteinExistence type="predicted"/>
<feature type="transmembrane region" description="Helical" evidence="3">
    <location>
        <begin position="584"/>
        <end position="608"/>
    </location>
</feature>
<organism evidence="8 9">
    <name type="scientific">Acanthoscelides obtectus</name>
    <name type="common">Bean weevil</name>
    <name type="synonym">Bruchus obtectus</name>
    <dbReference type="NCBI Taxonomy" id="200917"/>
    <lineage>
        <taxon>Eukaryota</taxon>
        <taxon>Metazoa</taxon>
        <taxon>Ecdysozoa</taxon>
        <taxon>Arthropoda</taxon>
        <taxon>Hexapoda</taxon>
        <taxon>Insecta</taxon>
        <taxon>Pterygota</taxon>
        <taxon>Neoptera</taxon>
        <taxon>Endopterygota</taxon>
        <taxon>Coleoptera</taxon>
        <taxon>Polyphaga</taxon>
        <taxon>Cucujiformia</taxon>
        <taxon>Chrysomeloidea</taxon>
        <taxon>Chrysomelidae</taxon>
        <taxon>Bruchinae</taxon>
        <taxon>Bruchini</taxon>
        <taxon>Acanthoscelides</taxon>
    </lineage>
</organism>
<comment type="caution">
    <text evidence="2">Lacks conserved residue(s) required for the propagation of feature annotation.</text>
</comment>
<dbReference type="Gene3D" id="2.10.70.10">
    <property type="entry name" value="Complement Module, domain 1"/>
    <property type="match status" value="2"/>
</dbReference>
<feature type="domain" description="Sushi" evidence="6">
    <location>
        <begin position="78"/>
        <end position="133"/>
    </location>
</feature>
<accession>A0A9P0PIM0</accession>
<evidence type="ECO:0000259" key="5">
    <source>
        <dbReference type="PROSITE" id="PS50060"/>
    </source>
</evidence>
<dbReference type="CDD" id="cd06263">
    <property type="entry name" value="MAM"/>
    <property type="match status" value="1"/>
</dbReference>
<keyword evidence="1" id="KW-1015">Disulfide bond</keyword>
<evidence type="ECO:0000256" key="2">
    <source>
        <dbReference type="PROSITE-ProRule" id="PRU00302"/>
    </source>
</evidence>
<feature type="signal peptide" evidence="4">
    <location>
        <begin position="1"/>
        <end position="21"/>
    </location>
</feature>
<keyword evidence="9" id="KW-1185">Reference proteome</keyword>
<evidence type="ECO:0000313" key="9">
    <source>
        <dbReference type="Proteomes" id="UP001152888"/>
    </source>
</evidence>
<dbReference type="Gene3D" id="2.60.120.200">
    <property type="match status" value="1"/>
</dbReference>
<dbReference type="InterPro" id="IPR000436">
    <property type="entry name" value="Sushi_SCR_CCP_dom"/>
</dbReference>
<dbReference type="Pfam" id="PF00084">
    <property type="entry name" value="Sushi"/>
    <property type="match status" value="2"/>
</dbReference>
<keyword evidence="3" id="KW-0812">Transmembrane</keyword>
<dbReference type="EMBL" id="CAKOFQ010007011">
    <property type="protein sequence ID" value="CAH1987169.1"/>
    <property type="molecule type" value="Genomic_DNA"/>
</dbReference>
<comment type="caution">
    <text evidence="8">The sequence shown here is derived from an EMBL/GenBank/DDBJ whole genome shotgun (WGS) entry which is preliminary data.</text>
</comment>
<dbReference type="SUPFAM" id="SSF49899">
    <property type="entry name" value="Concanavalin A-like lectins/glucanases"/>
    <property type="match status" value="1"/>
</dbReference>
<dbReference type="Gene3D" id="4.10.410.20">
    <property type="match status" value="1"/>
</dbReference>